<dbReference type="HOGENOM" id="CLU_1734855_0_0_1"/>
<evidence type="ECO:0000256" key="1">
    <source>
        <dbReference type="SAM" id="Phobius"/>
    </source>
</evidence>
<gene>
    <name evidence="2" type="primary">AlNc14C193G8515</name>
    <name evidence="2" type="ORF">ALNC14_095840</name>
</gene>
<protein>
    <submittedName>
        <fullName evidence="2">AlNc14C193G8515 protein</fullName>
    </submittedName>
</protein>
<proteinExistence type="predicted"/>
<feature type="transmembrane region" description="Helical" evidence="1">
    <location>
        <begin position="37"/>
        <end position="61"/>
    </location>
</feature>
<keyword evidence="1" id="KW-0812">Transmembrane</keyword>
<sequence length="151" mass="17307">MSSSIDWELESGRWRLADDFCFLVVIIYLLLDRDTQIVHPIGNAESVICILYSHFHALLWLHLIKRTKYRCFTSVFSQGEHAFGKVRFILLHLKEQIAPVKQIKSHYCTLDVACLIVCCTRPRTKIIVALEPSSINSVVKLEQHALEGVVT</sequence>
<reference evidence="2" key="2">
    <citation type="submission" date="2011-02" db="EMBL/GenBank/DDBJ databases">
        <authorList>
            <person name="MacLean D."/>
        </authorList>
    </citation>
    <scope>NUCLEOTIDE SEQUENCE</scope>
</reference>
<evidence type="ECO:0000313" key="2">
    <source>
        <dbReference type="EMBL" id="CCA23440.1"/>
    </source>
</evidence>
<organism evidence="2">
    <name type="scientific">Albugo laibachii Nc14</name>
    <dbReference type="NCBI Taxonomy" id="890382"/>
    <lineage>
        <taxon>Eukaryota</taxon>
        <taxon>Sar</taxon>
        <taxon>Stramenopiles</taxon>
        <taxon>Oomycota</taxon>
        <taxon>Peronosporomycetes</taxon>
        <taxon>Albuginales</taxon>
        <taxon>Albuginaceae</taxon>
        <taxon>Albugo</taxon>
    </lineage>
</organism>
<dbReference type="EMBL" id="FR824238">
    <property type="protein sequence ID" value="CCA23440.1"/>
    <property type="molecule type" value="Genomic_DNA"/>
</dbReference>
<dbReference type="AlphaFoldDB" id="F0WQ35"/>
<reference evidence="2" key="1">
    <citation type="journal article" date="2011" name="PLoS Biol.">
        <title>Gene gain and loss during evolution of obligate parasitism in the white rust pathogen of Arabidopsis thaliana.</title>
        <authorList>
            <person name="Kemen E."/>
            <person name="Gardiner A."/>
            <person name="Schultz-Larsen T."/>
            <person name="Kemen A.C."/>
            <person name="Balmuth A.L."/>
            <person name="Robert-Seilaniantz A."/>
            <person name="Bailey K."/>
            <person name="Holub E."/>
            <person name="Studholme D.J."/>
            <person name="Maclean D."/>
            <person name="Jones J.D."/>
        </authorList>
    </citation>
    <scope>NUCLEOTIDE SEQUENCE</scope>
</reference>
<keyword evidence="1" id="KW-1133">Transmembrane helix</keyword>
<name>F0WQ35_9STRA</name>
<accession>F0WQ35</accession>
<keyword evidence="1" id="KW-0472">Membrane</keyword>
<feature type="transmembrane region" description="Helical" evidence="1">
    <location>
        <begin position="12"/>
        <end position="31"/>
    </location>
</feature>